<dbReference type="Proteomes" id="UP000000311">
    <property type="component" value="Unassembled WGS sequence"/>
</dbReference>
<dbReference type="InParanoid" id="E2AT74"/>
<sequence length="330" mass="39364">MRGEIEDMRRELKKREEKWREEIIRDGEERGKGKGNNVGKARERRTKEGGINEKEQPEGQERKNYGGLNVEREKNEMEIRRVNEEGGERREESEDRLWMDKDWERLVEVGGKEEVLRDEEGRKGEIEDMRRELKEREVKWREEREEMRGRLEDMERRILEEKREEKERAEKGGEGTRGECREKDMRVGKEDRDEGERREKEKYPNKKDGGKGGEEEGDDGGDHEKDRSGGDRLVEEEVERMRIGDKVDSDHHPIEIWIREEVRMRGGRKGEKGDGRVVWDEEGRRIFKRKMKELMEEERGEGEGWEEVREAMREAERSGGEEERNRGLVG</sequence>
<evidence type="ECO:0000313" key="2">
    <source>
        <dbReference type="EMBL" id="EFN63364.1"/>
    </source>
</evidence>
<feature type="region of interest" description="Disordered" evidence="1">
    <location>
        <begin position="23"/>
        <end position="71"/>
    </location>
</feature>
<dbReference type="EMBL" id="GL442539">
    <property type="protein sequence ID" value="EFN63364.1"/>
    <property type="molecule type" value="Genomic_DNA"/>
</dbReference>
<feature type="compositionally biased region" description="Basic and acidic residues" evidence="1">
    <location>
        <begin position="306"/>
        <end position="330"/>
    </location>
</feature>
<feature type="region of interest" description="Disordered" evidence="1">
    <location>
        <begin position="296"/>
        <end position="330"/>
    </location>
</feature>
<feature type="region of interest" description="Disordered" evidence="1">
    <location>
        <begin position="117"/>
        <end position="246"/>
    </location>
</feature>
<gene>
    <name evidence="2" type="ORF">EAG_05382</name>
</gene>
<accession>E2AT74</accession>
<organism evidence="3">
    <name type="scientific">Camponotus floridanus</name>
    <name type="common">Florida carpenter ant</name>
    <dbReference type="NCBI Taxonomy" id="104421"/>
    <lineage>
        <taxon>Eukaryota</taxon>
        <taxon>Metazoa</taxon>
        <taxon>Ecdysozoa</taxon>
        <taxon>Arthropoda</taxon>
        <taxon>Hexapoda</taxon>
        <taxon>Insecta</taxon>
        <taxon>Pterygota</taxon>
        <taxon>Neoptera</taxon>
        <taxon>Endopterygota</taxon>
        <taxon>Hymenoptera</taxon>
        <taxon>Apocrita</taxon>
        <taxon>Aculeata</taxon>
        <taxon>Formicoidea</taxon>
        <taxon>Formicidae</taxon>
        <taxon>Formicinae</taxon>
        <taxon>Camponotus</taxon>
    </lineage>
</organism>
<evidence type="ECO:0000256" key="1">
    <source>
        <dbReference type="SAM" id="MobiDB-lite"/>
    </source>
</evidence>
<keyword evidence="3" id="KW-1185">Reference proteome</keyword>
<dbReference type="OMA" id="EREVKWR"/>
<name>E2AT74_CAMFO</name>
<protein>
    <submittedName>
        <fullName evidence="2">Uncharacterized protein</fullName>
    </submittedName>
</protein>
<dbReference type="AlphaFoldDB" id="E2AT74"/>
<feature type="compositionally biased region" description="Basic and acidic residues" evidence="1">
    <location>
        <begin position="45"/>
        <end position="71"/>
    </location>
</feature>
<reference evidence="2 3" key="1">
    <citation type="journal article" date="2010" name="Science">
        <title>Genomic comparison of the ants Camponotus floridanus and Harpegnathos saltator.</title>
        <authorList>
            <person name="Bonasio R."/>
            <person name="Zhang G."/>
            <person name="Ye C."/>
            <person name="Mutti N.S."/>
            <person name="Fang X."/>
            <person name="Qin N."/>
            <person name="Donahue G."/>
            <person name="Yang P."/>
            <person name="Li Q."/>
            <person name="Li C."/>
            <person name="Zhang P."/>
            <person name="Huang Z."/>
            <person name="Berger S.L."/>
            <person name="Reinberg D."/>
            <person name="Wang J."/>
            <person name="Liebig J."/>
        </authorList>
    </citation>
    <scope>NUCLEOTIDE SEQUENCE [LARGE SCALE GENOMIC DNA]</scope>
    <source>
        <strain evidence="3">C129</strain>
    </source>
</reference>
<feature type="compositionally biased region" description="Basic and acidic residues" evidence="1">
    <location>
        <begin position="23"/>
        <end position="32"/>
    </location>
</feature>
<proteinExistence type="predicted"/>
<dbReference type="STRING" id="104421.E2AT74"/>
<feature type="compositionally biased region" description="Acidic residues" evidence="1">
    <location>
        <begin position="296"/>
        <end position="305"/>
    </location>
</feature>
<evidence type="ECO:0000313" key="3">
    <source>
        <dbReference type="Proteomes" id="UP000000311"/>
    </source>
</evidence>